<dbReference type="AlphaFoldDB" id="A0A1U7DE76"/>
<gene>
    <name evidence="1" type="ORF">Ga0080559_TMP5245</name>
</gene>
<evidence type="ECO:0000313" key="2">
    <source>
        <dbReference type="Proteomes" id="UP000186559"/>
    </source>
</evidence>
<protein>
    <submittedName>
        <fullName evidence="1">Uncharacterized protein</fullName>
    </submittedName>
</protein>
<geneLocation type="plasmid" evidence="2">
    <name>ptpro6</name>
</geneLocation>
<keyword evidence="2" id="KW-1185">Reference proteome</keyword>
<dbReference type="Proteomes" id="UP000186559">
    <property type="component" value="Plasmid pTPRO6"/>
</dbReference>
<accession>A0A1U7DE76</accession>
<evidence type="ECO:0000313" key="1">
    <source>
        <dbReference type="EMBL" id="APX26345.1"/>
    </source>
</evidence>
<name>A0A1U7DE76_9RHOB</name>
<reference evidence="1 2" key="1">
    <citation type="submission" date="2016-03" db="EMBL/GenBank/DDBJ databases">
        <title>Deep-sea bacteria in the southern Pacific.</title>
        <authorList>
            <person name="Tang K."/>
        </authorList>
    </citation>
    <scope>NUCLEOTIDE SEQUENCE [LARGE SCALE GENOMIC DNA]</scope>
    <source>
        <strain evidence="1 2">JLT2016</strain>
        <plasmid evidence="2">Plasmid ptpro6</plasmid>
    </source>
</reference>
<organism evidence="1 2">
    <name type="scientific">Salipiger profundus</name>
    <dbReference type="NCBI Taxonomy" id="1229727"/>
    <lineage>
        <taxon>Bacteria</taxon>
        <taxon>Pseudomonadati</taxon>
        <taxon>Pseudomonadota</taxon>
        <taxon>Alphaproteobacteria</taxon>
        <taxon>Rhodobacterales</taxon>
        <taxon>Roseobacteraceae</taxon>
        <taxon>Salipiger</taxon>
    </lineage>
</organism>
<dbReference type="KEGG" id="tpro:Ga0080559_TMP5245"/>
<keyword evidence="1" id="KW-0614">Plasmid</keyword>
<proteinExistence type="predicted"/>
<sequence>METAPGLSMLRAAHVCCAPGHDCGPLAEAVATRLGATLATGTPPAGGRLLLLYRDPVGCLAAAMAAGEASGPALERWQAGAREIAALRRANRARAPLLEVTALAGADAERLGMLGLWDGPLPAQAAPEDAALFVLVAADALRRSPSARRLAEELEASALPLPAPERLTPDPEAALAAIRRLQAPAAAPVPAPLGPDPVSAAQIALLEEELAQALDRLERASARADRAAAPVPATGTGETEAMMQLWIETLEGELEALHAARN</sequence>
<dbReference type="EMBL" id="CP014802">
    <property type="protein sequence ID" value="APX26345.1"/>
    <property type="molecule type" value="Genomic_DNA"/>
</dbReference>